<keyword evidence="1" id="KW-0862">Zinc</keyword>
<dbReference type="KEGG" id="dfa:DFA_09068"/>
<feature type="coiled-coil region" evidence="2">
    <location>
        <begin position="329"/>
        <end position="360"/>
    </location>
</feature>
<sequence>MSFNTQPTENERLEQISKSKCQYWIINKRKNRSFFCKLQLSNDKDKDDKDQSIYCKHHQKELSNNNNDQKEKKKKKEIIINQQQQQYYKENINGNLPIFNTIPLSNISTIELNEISIKLDNIFNQLFPNGIETYIHQHSSFNQISKIESISKLKHLKQESCILSIIEREGLLKKDSIFLEFGAGSGKLGYHVFSALEKESGHIMIDRQKFKSLKSKDLAIKNEKSCTYFERCLIDIRHFDLKSIPILSNNTQNYTIISKHLCGCATDFTLKCIYNTKKERDLDGFKGIAIATCCHHLCTWDSYINQSFIKDVIGLSEQEFNTLVSITSWATLNKKKKKEEEEEEEEEEKMKENMENVVTTTKIDGVNYDLVFSKERKEELGYKAKRILDHGRLLFIRNSLGLVNSRVQIYTDLSKENLVISGH</sequence>
<name>F4Q6L4_CACFS</name>
<keyword evidence="1" id="KW-0808">Transferase</keyword>
<dbReference type="EMBL" id="GL883023">
    <property type="protein sequence ID" value="EGG16524.1"/>
    <property type="molecule type" value="Genomic_DNA"/>
</dbReference>
<keyword evidence="1" id="KW-0863">Zinc-finger</keyword>
<evidence type="ECO:0000313" key="5">
    <source>
        <dbReference type="Proteomes" id="UP000007797"/>
    </source>
</evidence>
<evidence type="ECO:0000256" key="2">
    <source>
        <dbReference type="SAM" id="Coils"/>
    </source>
</evidence>
<gene>
    <name evidence="4" type="ORF">DFA_09068</name>
</gene>
<dbReference type="PANTHER" id="PTHR12998">
    <property type="entry name" value="TRNA:M(4)X MODIFICATION ENZYME TRM13 HOMOLOG"/>
    <property type="match status" value="1"/>
</dbReference>
<keyword evidence="2" id="KW-0175">Coiled coil</keyword>
<dbReference type="InterPro" id="IPR007871">
    <property type="entry name" value="Methyltransferase_TRM13"/>
</dbReference>
<dbReference type="GO" id="GO:0106050">
    <property type="term" value="F:tRNA 2'-O-methyltransferase activity"/>
    <property type="evidence" value="ECO:0007669"/>
    <property type="project" value="UniProtKB-UniRule"/>
</dbReference>
<evidence type="ECO:0000256" key="1">
    <source>
        <dbReference type="RuleBase" id="RU367103"/>
    </source>
</evidence>
<dbReference type="EC" id="2.1.1.225" evidence="1"/>
<dbReference type="OMA" id="KRQRLHM"/>
<comment type="catalytic activity">
    <reaction evidence="1">
        <text>cytidine(4) in tRNA(Gly)(GCC) + S-adenosyl-L-methionine = 2'-O-methylcytidine(4) in tRNA(Gly)(GCC) + S-adenosyl-L-homocysteine + H(+)</text>
        <dbReference type="Rhea" id="RHEA:43192"/>
        <dbReference type="Rhea" id="RHEA-COMP:10399"/>
        <dbReference type="Rhea" id="RHEA-COMP:10400"/>
        <dbReference type="ChEBI" id="CHEBI:15378"/>
        <dbReference type="ChEBI" id="CHEBI:57856"/>
        <dbReference type="ChEBI" id="CHEBI:59789"/>
        <dbReference type="ChEBI" id="CHEBI:74495"/>
        <dbReference type="ChEBI" id="CHEBI:82748"/>
        <dbReference type="EC" id="2.1.1.225"/>
    </reaction>
</comment>
<evidence type="ECO:0000259" key="3">
    <source>
        <dbReference type="Pfam" id="PF05206"/>
    </source>
</evidence>
<dbReference type="OrthoDB" id="258806at2759"/>
<dbReference type="InterPro" id="IPR039044">
    <property type="entry name" value="Trm13"/>
</dbReference>
<comment type="similarity">
    <text evidence="1">Belongs to the methyltransferase TRM13 family.</text>
</comment>
<protein>
    <recommendedName>
        <fullName evidence="1">tRNA:m(4)X modification enzyme TRM13</fullName>
        <ecNumber evidence="1">2.1.1.225</ecNumber>
    </recommendedName>
</protein>
<reference evidence="5" key="1">
    <citation type="journal article" date="2011" name="Genome Res.">
        <title>Phylogeny-wide analysis of social amoeba genomes highlights ancient origins for complex intercellular communication.</title>
        <authorList>
            <person name="Heidel A.J."/>
            <person name="Lawal H.M."/>
            <person name="Felder M."/>
            <person name="Schilde C."/>
            <person name="Helps N.R."/>
            <person name="Tunggal B."/>
            <person name="Rivero F."/>
            <person name="John U."/>
            <person name="Schleicher M."/>
            <person name="Eichinger L."/>
            <person name="Platzer M."/>
            <person name="Noegel A.A."/>
            <person name="Schaap P."/>
            <person name="Gloeckner G."/>
        </authorList>
    </citation>
    <scope>NUCLEOTIDE SEQUENCE [LARGE SCALE GENOMIC DNA]</scope>
    <source>
        <strain evidence="5">SH3</strain>
    </source>
</reference>
<evidence type="ECO:0000313" key="4">
    <source>
        <dbReference type="EMBL" id="EGG16524.1"/>
    </source>
</evidence>
<keyword evidence="1" id="KW-0949">S-adenosyl-L-methionine</keyword>
<comment type="catalytic activity">
    <reaction evidence="1">
        <text>cytidine(4) in tRNA(Pro) + S-adenosyl-L-methionine = 2'-O-methylcytidine(4) in tRNA(Pro) + S-adenosyl-L-homocysteine + H(+)</text>
        <dbReference type="Rhea" id="RHEA:32767"/>
        <dbReference type="Rhea" id="RHEA-COMP:10397"/>
        <dbReference type="Rhea" id="RHEA-COMP:10398"/>
        <dbReference type="ChEBI" id="CHEBI:15378"/>
        <dbReference type="ChEBI" id="CHEBI:57856"/>
        <dbReference type="ChEBI" id="CHEBI:59789"/>
        <dbReference type="ChEBI" id="CHEBI:74495"/>
        <dbReference type="ChEBI" id="CHEBI:82748"/>
        <dbReference type="EC" id="2.1.1.225"/>
    </reaction>
</comment>
<keyword evidence="5" id="KW-1185">Reference proteome</keyword>
<keyword evidence="1" id="KW-0489">Methyltransferase</keyword>
<dbReference type="GO" id="GO:0030488">
    <property type="term" value="P:tRNA methylation"/>
    <property type="evidence" value="ECO:0007669"/>
    <property type="project" value="InterPro"/>
</dbReference>
<dbReference type="RefSeq" id="XP_004354924.1">
    <property type="nucleotide sequence ID" value="XM_004354872.1"/>
</dbReference>
<keyword evidence="1" id="KW-0479">Metal-binding</keyword>
<dbReference type="STRING" id="1054147.F4Q6L4"/>
<accession>F4Q6L4</accession>
<dbReference type="GeneID" id="14868596"/>
<dbReference type="AlphaFoldDB" id="F4Q6L4"/>
<feature type="domain" description="Methyltransferase TRM13" evidence="3">
    <location>
        <begin position="157"/>
        <end position="421"/>
    </location>
</feature>
<comment type="function">
    <text evidence="1">tRNA methylase which 2'-O-methylates cytidine(4) in tRNA(Pro) and tRNA(Gly)(GCC), and adenosine(4) in tRNA(His).</text>
</comment>
<comment type="catalytic activity">
    <reaction evidence="1">
        <text>adenosine(4) in tRNA(His) + S-adenosyl-L-methionine = 2'-O-methyladenosine(4) in tRNA(His) + S-adenosyl-L-homocysteine + H(+)</text>
        <dbReference type="Rhea" id="RHEA:43196"/>
        <dbReference type="Rhea" id="RHEA-COMP:10401"/>
        <dbReference type="Rhea" id="RHEA-COMP:10402"/>
        <dbReference type="ChEBI" id="CHEBI:15378"/>
        <dbReference type="ChEBI" id="CHEBI:57856"/>
        <dbReference type="ChEBI" id="CHEBI:59789"/>
        <dbReference type="ChEBI" id="CHEBI:74411"/>
        <dbReference type="ChEBI" id="CHEBI:74477"/>
        <dbReference type="EC" id="2.1.1.225"/>
    </reaction>
</comment>
<dbReference type="PANTHER" id="PTHR12998:SF0">
    <property type="entry name" value="TRNA:M(4)X MODIFICATION ENZYME TRM13 HOMOLOG"/>
    <property type="match status" value="1"/>
</dbReference>
<dbReference type="Proteomes" id="UP000007797">
    <property type="component" value="Unassembled WGS sequence"/>
</dbReference>
<dbReference type="GO" id="GO:0008270">
    <property type="term" value="F:zinc ion binding"/>
    <property type="evidence" value="ECO:0007669"/>
    <property type="project" value="UniProtKB-KW"/>
</dbReference>
<dbReference type="Pfam" id="PF05206">
    <property type="entry name" value="TRM13"/>
    <property type="match status" value="1"/>
</dbReference>
<proteinExistence type="inferred from homology"/>
<organism evidence="4 5">
    <name type="scientific">Cavenderia fasciculata</name>
    <name type="common">Slime mold</name>
    <name type="synonym">Dictyostelium fasciculatum</name>
    <dbReference type="NCBI Taxonomy" id="261658"/>
    <lineage>
        <taxon>Eukaryota</taxon>
        <taxon>Amoebozoa</taxon>
        <taxon>Evosea</taxon>
        <taxon>Eumycetozoa</taxon>
        <taxon>Dictyostelia</taxon>
        <taxon>Acytosteliales</taxon>
        <taxon>Cavenderiaceae</taxon>
        <taxon>Cavenderia</taxon>
    </lineage>
</organism>
<keyword evidence="1" id="KW-0819">tRNA processing</keyword>